<evidence type="ECO:0000313" key="2">
    <source>
        <dbReference type="Proteomes" id="UP001318682"/>
    </source>
</evidence>
<organism evidence="1 2">
    <name type="scientific">Roseobacter fucihabitans</name>
    <dbReference type="NCBI Taxonomy" id="1537242"/>
    <lineage>
        <taxon>Bacteria</taxon>
        <taxon>Pseudomonadati</taxon>
        <taxon>Pseudomonadota</taxon>
        <taxon>Alphaproteobacteria</taxon>
        <taxon>Rhodobacterales</taxon>
        <taxon>Roseobacteraceae</taxon>
        <taxon>Roseobacter</taxon>
    </lineage>
</organism>
<dbReference type="PROSITE" id="PS51257">
    <property type="entry name" value="PROKAR_LIPOPROTEIN"/>
    <property type="match status" value="1"/>
</dbReference>
<name>A0ABZ2BS62_9RHOB</name>
<sequence>MRWFWSGVVLLVLVGCTGPDGQIPRDDGVRPEQASGVSVSGSAIIGYVKGQ</sequence>
<proteinExistence type="predicted"/>
<evidence type="ECO:0008006" key="3">
    <source>
        <dbReference type="Google" id="ProtNLM"/>
    </source>
</evidence>
<accession>A0ABZ2BS62</accession>
<dbReference type="EMBL" id="CP143423">
    <property type="protein sequence ID" value="WVX47694.1"/>
    <property type="molecule type" value="Genomic_DNA"/>
</dbReference>
<evidence type="ECO:0000313" key="1">
    <source>
        <dbReference type="EMBL" id="WVX47694.1"/>
    </source>
</evidence>
<gene>
    <name evidence="1" type="ORF">ROLI_007650</name>
</gene>
<reference evidence="2" key="2">
    <citation type="submission" date="2024-01" db="EMBL/GenBank/DDBJ databases">
        <title>Roseobacter fucihabitans sp. nov., isolated from the brown alga Fucus spiralis.</title>
        <authorList>
            <person name="Hahnke S."/>
            <person name="Berger M."/>
            <person name="Schlingloff A."/>
            <person name="Athale I."/>
            <person name="Neumann-Schaal M."/>
            <person name="Adenaya A."/>
            <person name="Poehlein A."/>
            <person name="Daniel R."/>
            <person name="Pertersen J."/>
            <person name="Brinkhoff T."/>
        </authorList>
    </citation>
    <scope>NUCLEOTIDE SEQUENCE [LARGE SCALE GENOMIC DNA]</scope>
    <source>
        <strain evidence="2">B14</strain>
    </source>
</reference>
<dbReference type="Proteomes" id="UP001318682">
    <property type="component" value="Chromosome"/>
</dbReference>
<keyword evidence="2" id="KW-1185">Reference proteome</keyword>
<reference evidence="1 2" key="1">
    <citation type="submission" date="2015-07" db="EMBL/GenBank/DDBJ databases">
        <authorList>
            <person name="Voget S."/>
            <person name="Dogs M."/>
            <person name="Brinkhoff T.H."/>
            <person name="Daniel R."/>
        </authorList>
    </citation>
    <scope>NUCLEOTIDE SEQUENCE [LARGE SCALE GENOMIC DNA]</scope>
    <source>
        <strain evidence="1 2">B14</strain>
    </source>
</reference>
<protein>
    <recommendedName>
        <fullName evidence="3">Argininosuccinate lyase</fullName>
    </recommendedName>
</protein>